<feature type="domain" description="Protein kinase" evidence="4">
    <location>
        <begin position="1"/>
        <end position="240"/>
    </location>
</feature>
<dbReference type="RefSeq" id="WP_163829847.1">
    <property type="nucleotide sequence ID" value="NZ_JAAGUZ010000060.1"/>
</dbReference>
<dbReference type="EMBL" id="JAAGUZ010000060">
    <property type="protein sequence ID" value="NEW46780.1"/>
    <property type="molecule type" value="Genomic_DNA"/>
</dbReference>
<evidence type="ECO:0000256" key="3">
    <source>
        <dbReference type="PROSITE-ProRule" id="PRU00221"/>
    </source>
</evidence>
<dbReference type="PROSITE" id="PS50082">
    <property type="entry name" value="WD_REPEATS_2"/>
    <property type="match status" value="4"/>
</dbReference>
<dbReference type="InterPro" id="IPR011990">
    <property type="entry name" value="TPR-like_helical_dom_sf"/>
</dbReference>
<dbReference type="InterPro" id="IPR015943">
    <property type="entry name" value="WD40/YVTN_repeat-like_dom_sf"/>
</dbReference>
<evidence type="ECO:0000313" key="6">
    <source>
        <dbReference type="Proteomes" id="UP000468928"/>
    </source>
</evidence>
<dbReference type="PROSITE" id="PS00678">
    <property type="entry name" value="WD_REPEATS_1"/>
    <property type="match status" value="3"/>
</dbReference>
<evidence type="ECO:0000256" key="1">
    <source>
        <dbReference type="ARBA" id="ARBA00022574"/>
    </source>
</evidence>
<keyword evidence="5" id="KW-0808">Transferase</keyword>
<gene>
    <name evidence="5" type="ORF">GV789_20335</name>
</gene>
<dbReference type="InterPro" id="IPR011009">
    <property type="entry name" value="Kinase-like_dom_sf"/>
</dbReference>
<dbReference type="PRINTS" id="PR00320">
    <property type="entry name" value="GPROTEINBRPT"/>
</dbReference>
<dbReference type="SMART" id="SM00320">
    <property type="entry name" value="WD40"/>
    <property type="match status" value="11"/>
</dbReference>
<evidence type="ECO:0000313" key="5">
    <source>
        <dbReference type="EMBL" id="NEW46780.1"/>
    </source>
</evidence>
<feature type="repeat" description="WD" evidence="3">
    <location>
        <begin position="636"/>
        <end position="677"/>
    </location>
</feature>
<feature type="repeat" description="WD" evidence="3">
    <location>
        <begin position="952"/>
        <end position="980"/>
    </location>
</feature>
<comment type="caution">
    <text evidence="5">The sequence shown here is derived from an EMBL/GenBank/DDBJ whole genome shotgun (WGS) entry which is preliminary data.</text>
</comment>
<evidence type="ECO:0000256" key="2">
    <source>
        <dbReference type="ARBA" id="ARBA00022737"/>
    </source>
</evidence>
<dbReference type="GO" id="GO:0005524">
    <property type="term" value="F:ATP binding"/>
    <property type="evidence" value="ECO:0007669"/>
    <property type="project" value="InterPro"/>
</dbReference>
<dbReference type="PROSITE" id="PS50011">
    <property type="entry name" value="PROTEIN_KINASE_DOM"/>
    <property type="match status" value="1"/>
</dbReference>
<dbReference type="Proteomes" id="UP000468928">
    <property type="component" value="Unassembled WGS sequence"/>
</dbReference>
<dbReference type="Gene3D" id="1.25.40.10">
    <property type="entry name" value="Tetratricopeptide repeat domain"/>
    <property type="match status" value="1"/>
</dbReference>
<dbReference type="InterPro" id="IPR019775">
    <property type="entry name" value="WD40_repeat_CS"/>
</dbReference>
<dbReference type="Gene3D" id="2.130.10.10">
    <property type="entry name" value="YVTN repeat-like/Quinoprotein amine dehydrogenase"/>
    <property type="match status" value="6"/>
</dbReference>
<dbReference type="PANTHER" id="PTHR22847">
    <property type="entry name" value="WD40 REPEAT PROTEIN"/>
    <property type="match status" value="1"/>
</dbReference>
<dbReference type="InterPro" id="IPR011047">
    <property type="entry name" value="Quinoprotein_ADH-like_sf"/>
</dbReference>
<organism evidence="5 6">
    <name type="scientific">Nocardia cyriacigeorgica</name>
    <dbReference type="NCBI Taxonomy" id="135487"/>
    <lineage>
        <taxon>Bacteria</taxon>
        <taxon>Bacillati</taxon>
        <taxon>Actinomycetota</taxon>
        <taxon>Actinomycetes</taxon>
        <taxon>Mycobacteriales</taxon>
        <taxon>Nocardiaceae</taxon>
        <taxon>Nocardia</taxon>
    </lineage>
</organism>
<dbReference type="SUPFAM" id="SSF48452">
    <property type="entry name" value="TPR-like"/>
    <property type="match status" value="1"/>
</dbReference>
<accession>A0A6P1DDA2</accession>
<keyword evidence="1 3" id="KW-0853">WD repeat</keyword>
<feature type="repeat" description="WD" evidence="3">
    <location>
        <begin position="850"/>
        <end position="891"/>
    </location>
</feature>
<dbReference type="Pfam" id="PF00069">
    <property type="entry name" value="Pkinase"/>
    <property type="match status" value="1"/>
</dbReference>
<dbReference type="PANTHER" id="PTHR22847:SF637">
    <property type="entry name" value="WD REPEAT DOMAIN 5B"/>
    <property type="match status" value="1"/>
</dbReference>
<dbReference type="InterPro" id="IPR020472">
    <property type="entry name" value="WD40_PAC1"/>
</dbReference>
<dbReference type="Gene3D" id="3.30.200.20">
    <property type="entry name" value="Phosphorylase Kinase, domain 1"/>
    <property type="match status" value="1"/>
</dbReference>
<proteinExistence type="predicted"/>
<dbReference type="Gene3D" id="1.10.510.10">
    <property type="entry name" value="Transferase(Phosphotransferase) domain 1"/>
    <property type="match status" value="1"/>
</dbReference>
<name>A0A6P1DDA2_9NOCA</name>
<dbReference type="SUPFAM" id="SSF56112">
    <property type="entry name" value="Protein kinase-like (PK-like)"/>
    <property type="match status" value="1"/>
</dbReference>
<dbReference type="AlphaFoldDB" id="A0A6P1DDA2"/>
<dbReference type="SMART" id="SM00028">
    <property type="entry name" value="TPR"/>
    <property type="match status" value="1"/>
</dbReference>
<dbReference type="Pfam" id="PF00400">
    <property type="entry name" value="WD40"/>
    <property type="match status" value="4"/>
</dbReference>
<keyword evidence="2" id="KW-0677">Repeat</keyword>
<keyword evidence="5" id="KW-0418">Kinase</keyword>
<dbReference type="InterPro" id="IPR000719">
    <property type="entry name" value="Prot_kinase_dom"/>
</dbReference>
<dbReference type="GO" id="GO:0004672">
    <property type="term" value="F:protein kinase activity"/>
    <property type="evidence" value="ECO:0007669"/>
    <property type="project" value="InterPro"/>
</dbReference>
<evidence type="ECO:0000259" key="4">
    <source>
        <dbReference type="PROSITE" id="PS50011"/>
    </source>
</evidence>
<dbReference type="InterPro" id="IPR001680">
    <property type="entry name" value="WD40_rpt"/>
</dbReference>
<protein>
    <submittedName>
        <fullName evidence="5">Protein kinase</fullName>
    </submittedName>
</protein>
<dbReference type="CDD" id="cd00200">
    <property type="entry name" value="WD40"/>
    <property type="match status" value="2"/>
</dbReference>
<dbReference type="SUPFAM" id="SSF50998">
    <property type="entry name" value="Quinoprotein alcohol dehydrogenase-like"/>
    <property type="match status" value="2"/>
</dbReference>
<dbReference type="PROSITE" id="PS50294">
    <property type="entry name" value="WD_REPEATS_REGION"/>
    <property type="match status" value="3"/>
</dbReference>
<feature type="repeat" description="WD" evidence="3">
    <location>
        <begin position="980"/>
        <end position="1021"/>
    </location>
</feature>
<sequence length="1109" mass="121996">MNGAEQGPLWRPGDVIDGRYKVVRLAGRGGMGWVYQVEHLEWGIDLAMKQLRPDVVLTARTRQMFEKEAETWVEVGLHPNVCCCHYVRRIDGLPVVFADGDITVKVTDFGLARARPGVPLPGWEPGPDGGEMASVQVSRAGLTPAYASPEQLRDKVVSRRTDVYSYAVSVLEMFTGTRLWQRGDAAGQTLNAYRRGEVARPGMPAMPAVLGDLLERCLHHDPSHRLSADPSNRPGSMAGIAAEISEIYQTAMDSAYPRTMPPAADLRADELNNRALSLLDLGRTAEAEAMFTAAHEADPRHLEATYNAGLRQWRTGAITDDVLVSKLEAARTASGDSELASYLLAEVHLERGALTTADELLRTVEHFAPEQRNIAGALRTLRSDRLTDARRVETRTMSWWPEDERWVTETDGRAAKYAPRTKIRYTADGQRALVASRKNIGLWDISSGQCLCRRDAPHNDKEIDVSADGRYALCGLDTEVRLWDLTRGRDVWQTETHEGPAPGIRYLGMRDSVPIAAVSLSADARIAATQARGGNVMIWDARTGIVRRQFGRGGHLRRLSPDGRFALITSDDTIQLWDTETGVPQWELHGVNGAVPAAITADGRTVAMARSCETRPGTWENIGLMDLATGQEVRTLIGHTRRVESLSWSGDGRWLLSGGSDGTARLWELAGGRCLRTFSSTASWKQQVHLSPDMGHAVAADEDMVRWWTLPSRYTAPPQLSRPRRHEELSALDADVTALVDAAESAIAACRYADAHELLTRARATRGYERAPHVLAAWRALSGVLPRVGVRASWQRGEFPGLAVSPSAVDLSPDGARLVSGDRTLRVYETSTGRCLREWDTSEGRAKGRLGNRLSSVTAVRFSSDQQRVLSATQDGEICVWSIDTGDCLMRITEQQTGGSAQPAHFSADGRWALSCDRAKAIHLWDLDSGRCVKTVPGHGRNGYITTDLWVSPDGRRAVSGSWDRTVRVWDLGTGECTHVLAGHTEVRSVSLSPDGGFVLSSGNDRTIRLWDLASGACVHVQRDLPADVHTVRYVCDGRFVMAVMPGRPTSVIQMWDPRSGRFLHTLDTRQSGIWASAFTPDGRFALTAGVGTPLRLWEFDWELDTRST</sequence>
<dbReference type="InterPro" id="IPR019734">
    <property type="entry name" value="TPR_rpt"/>
</dbReference>
<reference evidence="5 6" key="1">
    <citation type="submission" date="2020-01" db="EMBL/GenBank/DDBJ databases">
        <title>Genetics and antimicrobial susceptibilities of Nocardia species isolated from the soil; a comparison with species isolated from humans.</title>
        <authorList>
            <person name="Carrasco G."/>
            <person name="Monzon S."/>
            <person name="Sansegundo M."/>
            <person name="Garcia E."/>
            <person name="Garrido N."/>
            <person name="Medina M.J."/>
            <person name="Villalon P."/>
            <person name="Ramirez-Arocha A.C."/>
            <person name="Jimenez P."/>
            <person name="Cuesta I."/>
            <person name="Valdezate S."/>
        </authorList>
    </citation>
    <scope>NUCLEOTIDE SEQUENCE [LARGE SCALE GENOMIC DNA]</scope>
    <source>
        <strain evidence="5 6">CNM20110639</strain>
    </source>
</reference>